<feature type="compositionally biased region" description="Basic and acidic residues" evidence="2">
    <location>
        <begin position="1316"/>
        <end position="1325"/>
    </location>
</feature>
<feature type="compositionally biased region" description="Polar residues" evidence="2">
    <location>
        <begin position="987"/>
        <end position="999"/>
    </location>
</feature>
<keyword evidence="4" id="KW-1185">Reference proteome</keyword>
<accession>A0AAD9QX07</accession>
<feature type="compositionally biased region" description="Polar residues" evidence="2">
    <location>
        <begin position="933"/>
        <end position="963"/>
    </location>
</feature>
<dbReference type="GO" id="GO:0031122">
    <property type="term" value="P:cytoplasmic microtubule organization"/>
    <property type="evidence" value="ECO:0007669"/>
    <property type="project" value="TreeGrafter"/>
</dbReference>
<dbReference type="SUPFAM" id="SSF57997">
    <property type="entry name" value="Tropomyosin"/>
    <property type="match status" value="1"/>
</dbReference>
<gene>
    <name evidence="3" type="ORF">P5673_007065</name>
</gene>
<name>A0AAD9QX07_ACRCE</name>
<dbReference type="GO" id="GO:0005813">
    <property type="term" value="C:centrosome"/>
    <property type="evidence" value="ECO:0007669"/>
    <property type="project" value="TreeGrafter"/>
</dbReference>
<dbReference type="GO" id="GO:0051959">
    <property type="term" value="F:dynein light intermediate chain binding"/>
    <property type="evidence" value="ECO:0007669"/>
    <property type="project" value="TreeGrafter"/>
</dbReference>
<dbReference type="GO" id="GO:0030705">
    <property type="term" value="P:cytoskeleton-dependent intracellular transport"/>
    <property type="evidence" value="ECO:0007669"/>
    <property type="project" value="TreeGrafter"/>
</dbReference>
<reference evidence="3" key="1">
    <citation type="journal article" date="2023" name="G3 (Bethesda)">
        <title>Whole genome assembly and annotation of the endangered Caribbean coral Acropora cervicornis.</title>
        <authorList>
            <person name="Selwyn J.D."/>
            <person name="Vollmer S.V."/>
        </authorList>
    </citation>
    <scope>NUCLEOTIDE SEQUENCE</scope>
    <source>
        <strain evidence="3">K2</strain>
    </source>
</reference>
<feature type="compositionally biased region" description="Pro residues" evidence="2">
    <location>
        <begin position="837"/>
        <end position="846"/>
    </location>
</feature>
<keyword evidence="1" id="KW-0175">Coiled coil</keyword>
<feature type="compositionally biased region" description="Polar residues" evidence="2">
    <location>
        <begin position="638"/>
        <end position="647"/>
    </location>
</feature>
<feature type="compositionally biased region" description="Basic and acidic residues" evidence="2">
    <location>
        <begin position="369"/>
        <end position="398"/>
    </location>
</feature>
<feature type="compositionally biased region" description="Basic and acidic residues" evidence="2">
    <location>
        <begin position="656"/>
        <end position="667"/>
    </location>
</feature>
<feature type="region of interest" description="Disordered" evidence="2">
    <location>
        <begin position="369"/>
        <end position="422"/>
    </location>
</feature>
<protein>
    <submittedName>
        <fullName evidence="3">Girdin</fullName>
    </submittedName>
</protein>
<feature type="compositionally biased region" description="Low complexity" evidence="2">
    <location>
        <begin position="1326"/>
        <end position="1339"/>
    </location>
</feature>
<dbReference type="EMBL" id="JARQWQ010000011">
    <property type="protein sequence ID" value="KAK2568959.1"/>
    <property type="molecule type" value="Genomic_DNA"/>
</dbReference>
<dbReference type="PANTHER" id="PTHR18947">
    <property type="entry name" value="HOOK PROTEINS"/>
    <property type="match status" value="1"/>
</dbReference>
<organism evidence="3 4">
    <name type="scientific">Acropora cervicornis</name>
    <name type="common">Staghorn coral</name>
    <dbReference type="NCBI Taxonomy" id="6130"/>
    <lineage>
        <taxon>Eukaryota</taxon>
        <taxon>Metazoa</taxon>
        <taxon>Cnidaria</taxon>
        <taxon>Anthozoa</taxon>
        <taxon>Hexacorallia</taxon>
        <taxon>Scleractinia</taxon>
        <taxon>Astrocoeniina</taxon>
        <taxon>Acroporidae</taxon>
        <taxon>Acropora</taxon>
    </lineage>
</organism>
<dbReference type="GO" id="GO:0008017">
    <property type="term" value="F:microtubule binding"/>
    <property type="evidence" value="ECO:0007669"/>
    <property type="project" value="TreeGrafter"/>
</dbReference>
<sequence length="1372" mass="152275">MEEREGQIHDLQSQLEGTLNRYRRLDVTVGEKEMTIAELQAKLIEAQDCSREIKKLNHIMKTKDARIENLESKLENLNSHVGSQQANINAKDDKIENLQKRLDETLKLNNKLDQSVRKKEESIRTLEKTLQVNENREDELQKSLETKTERLSEYKSRVKDLEMNLENKEDKLAELQLRLDTLRNVASADVKLSATLQEKDLKIAEMEQRVKELSNTSGQVSKLEKAKNDIEETVLTLETKLEESEIQNRRLSHNLKQKETKIENLETRLAEVEATRDVNSQSLSAALKQKDSKIAVLNQNLQQQENENMATEAKLEEVTAQANELSRSLEHKEEQIRSLKTRLEEAVHQNNKMTNAAELKDDKIKTLEQRLESSSKERQKLTETVESHNKIAEKEKSQKQKGSSSQTIIFKPANNARSEQNTRELLSIADRRVAELTEEIMMLAKQNGMLTGQNESMSARNAQLEIENELLKNELQNAKTDYAELQSDMNDVRDYYQQVDLAASNMEHRCEMLSQLNATLEEENKALVDQVNKLVEQNQGLLVKSLEDKDQFIDDERAFSDRIYALQRQKENLEKQVDSANKALAESVAKPKKKPNFLARVMRKAGLKKKKDESPRGKPSNVQLLKVDQSPYFEEFETSNSVSSQDGSLLVATPLNRRDETGSEGSRESSTSGDSRAIRASFNSSVASGQSDAVVRRQREAGTLSPYVSTPVTLRHEEGDVRRDRQDVSAFRARQVRSAVFTGTDWTSNRLPRPRSMDSLDKVPVTSTLASSDIVTSGGPPGNGELGATLPRSKKKGMMKHLSPSASPRGLRKARWAQSSPNISPVPARRDYVTSLEPPPPSPPSPTSSKKSQSPRQSPVVARRVEERPLVWSPTHSPLLTKRGKKNTSSGGSGSRRASMPSTYIHSLDTVPVRDRPVDAPKPKVSVQVVPVTNASDISTSQSPSLSNQGNQWNRIPRESSSGNEHDSVAPIHERKSNGTSDRVDTPMTSTPREGTTTDPPHINSRGRSSSDGPRAKELPTWGTGLTDPSLSRERSLSGDKYNSFRVNPAKDSPKQDTVKPGPVHFRSLSADRNDGRRISQRQGTLFAASSVPRQSVPVTAHYVSSGTIAKSEPIPVFTSAEGGPVCSSATGTNVSSTFAVSPSKRPEFNSSSMYAIVRDKHGEERMISGPPSRDLPALQRDQPPTHSSVPSTGAALRQSNLTSSTLSTSRSTVSTSRDTVVAAAINLKPSPNENKDENRNDAKIFVKSATTQEGSKQTVTSVRARIHNIEHQPAPSVSQAQKDENVDGIDDALSVSSQRSRDVSPALRKLRNRGKKPDKEKEIFVDSSPSSDAVSTASGNKSSEERSQSRPGGIQDPKNKKSSVWYEYGCV</sequence>
<dbReference type="GO" id="GO:0005737">
    <property type="term" value="C:cytoplasm"/>
    <property type="evidence" value="ECO:0007669"/>
    <property type="project" value="TreeGrafter"/>
</dbReference>
<reference evidence="3" key="2">
    <citation type="journal article" date="2023" name="Science">
        <title>Genomic signatures of disease resistance in endangered staghorn corals.</title>
        <authorList>
            <person name="Vollmer S.V."/>
            <person name="Selwyn J.D."/>
            <person name="Despard B.A."/>
            <person name="Roesel C.L."/>
        </authorList>
    </citation>
    <scope>NUCLEOTIDE SEQUENCE</scope>
    <source>
        <strain evidence="3">K2</strain>
    </source>
</reference>
<dbReference type="Proteomes" id="UP001249851">
    <property type="component" value="Unassembled WGS sequence"/>
</dbReference>
<feature type="region of interest" description="Disordered" evidence="2">
    <location>
        <begin position="605"/>
        <end position="722"/>
    </location>
</feature>
<feature type="compositionally biased region" description="Polar residues" evidence="2">
    <location>
        <begin position="1183"/>
        <end position="1192"/>
    </location>
</feature>
<feature type="compositionally biased region" description="Basic and acidic residues" evidence="2">
    <location>
        <begin position="912"/>
        <end position="922"/>
    </location>
</feature>
<proteinExistence type="predicted"/>
<comment type="caution">
    <text evidence="3">The sequence shown here is derived from an EMBL/GenBank/DDBJ whole genome shotgun (WGS) entry which is preliminary data.</text>
</comment>
<feature type="compositionally biased region" description="Polar residues" evidence="2">
    <location>
        <begin position="681"/>
        <end position="691"/>
    </location>
</feature>
<evidence type="ECO:0000313" key="3">
    <source>
        <dbReference type="EMBL" id="KAK2568959.1"/>
    </source>
</evidence>
<feature type="compositionally biased region" description="Low complexity" evidence="2">
    <location>
        <begin position="923"/>
        <end position="932"/>
    </location>
</feature>
<dbReference type="PANTHER" id="PTHR18947:SF28">
    <property type="entry name" value="GIRDIN, ISOFORM A"/>
    <property type="match status" value="1"/>
</dbReference>
<evidence type="ECO:0000256" key="1">
    <source>
        <dbReference type="SAM" id="Coils"/>
    </source>
</evidence>
<evidence type="ECO:0000313" key="4">
    <source>
        <dbReference type="Proteomes" id="UP001249851"/>
    </source>
</evidence>
<evidence type="ECO:0000256" key="2">
    <source>
        <dbReference type="SAM" id="MobiDB-lite"/>
    </source>
</evidence>
<feature type="region of interest" description="Disordered" evidence="2">
    <location>
        <begin position="771"/>
        <end position="1071"/>
    </location>
</feature>
<feature type="compositionally biased region" description="Basic and acidic residues" evidence="2">
    <location>
        <begin position="964"/>
        <end position="985"/>
    </location>
</feature>
<dbReference type="Gene3D" id="1.10.287.1490">
    <property type="match status" value="2"/>
</dbReference>
<feature type="compositionally biased region" description="Low complexity" evidence="2">
    <location>
        <begin position="847"/>
        <end position="859"/>
    </location>
</feature>
<feature type="region of interest" description="Disordered" evidence="2">
    <location>
        <begin position="1270"/>
        <end position="1363"/>
    </location>
</feature>
<feature type="compositionally biased region" description="Low complexity" evidence="2">
    <location>
        <begin position="1197"/>
        <end position="1217"/>
    </location>
</feature>
<feature type="coiled-coil region" evidence="1">
    <location>
        <begin position="426"/>
        <end position="590"/>
    </location>
</feature>
<feature type="region of interest" description="Disordered" evidence="2">
    <location>
        <begin position="1165"/>
        <end position="1217"/>
    </location>
</feature>